<accession>A0ABS4GWS6</accession>
<dbReference type="EMBL" id="JAGGKT010000026">
    <property type="protein sequence ID" value="MBP1934724.1"/>
    <property type="molecule type" value="Genomic_DNA"/>
</dbReference>
<feature type="domain" description="FAD-binding PCMH-type" evidence="3">
    <location>
        <begin position="1"/>
        <end position="176"/>
    </location>
</feature>
<organism evidence="4 5">
    <name type="scientific">Ammoniphilus resinae</name>
    <dbReference type="NCBI Taxonomy" id="861532"/>
    <lineage>
        <taxon>Bacteria</taxon>
        <taxon>Bacillati</taxon>
        <taxon>Bacillota</taxon>
        <taxon>Bacilli</taxon>
        <taxon>Bacillales</taxon>
        <taxon>Paenibacillaceae</taxon>
        <taxon>Aneurinibacillus group</taxon>
        <taxon>Ammoniphilus</taxon>
    </lineage>
</organism>
<dbReference type="Gene3D" id="3.30.465.10">
    <property type="match status" value="1"/>
</dbReference>
<reference evidence="4 5" key="1">
    <citation type="submission" date="2021-03" db="EMBL/GenBank/DDBJ databases">
        <title>Genomic Encyclopedia of Type Strains, Phase IV (KMG-IV): sequencing the most valuable type-strain genomes for metagenomic binning, comparative biology and taxonomic classification.</title>
        <authorList>
            <person name="Goeker M."/>
        </authorList>
    </citation>
    <scope>NUCLEOTIDE SEQUENCE [LARGE SCALE GENOMIC DNA]</scope>
    <source>
        <strain evidence="4 5">DSM 24738</strain>
    </source>
</reference>
<dbReference type="InterPro" id="IPR016167">
    <property type="entry name" value="FAD-bd_PCMH_sub1"/>
</dbReference>
<gene>
    <name evidence="4" type="ORF">J2Z37_004744</name>
</gene>
<evidence type="ECO:0000313" key="5">
    <source>
        <dbReference type="Proteomes" id="UP001519343"/>
    </source>
</evidence>
<dbReference type="Pfam" id="PF00941">
    <property type="entry name" value="FAD_binding_5"/>
    <property type="match status" value="1"/>
</dbReference>
<dbReference type="Gene3D" id="3.30.43.10">
    <property type="entry name" value="Uridine Diphospho-n-acetylenolpyruvylglucosamine Reductase, domain 2"/>
    <property type="match status" value="1"/>
</dbReference>
<protein>
    <submittedName>
        <fullName evidence="4">CO/xanthine dehydrogenase FAD-binding subunit</fullName>
    </submittedName>
</protein>
<evidence type="ECO:0000256" key="1">
    <source>
        <dbReference type="ARBA" id="ARBA00022630"/>
    </source>
</evidence>
<dbReference type="Pfam" id="PF03450">
    <property type="entry name" value="CO_deh_flav_C"/>
    <property type="match status" value="1"/>
</dbReference>
<dbReference type="Proteomes" id="UP001519343">
    <property type="component" value="Unassembled WGS sequence"/>
</dbReference>
<evidence type="ECO:0000256" key="2">
    <source>
        <dbReference type="ARBA" id="ARBA00023002"/>
    </source>
</evidence>
<dbReference type="PANTHER" id="PTHR42659:SF9">
    <property type="entry name" value="XANTHINE DEHYDROGENASE FAD-BINDING SUBUNIT XDHB-RELATED"/>
    <property type="match status" value="1"/>
</dbReference>
<dbReference type="InterPro" id="IPR016166">
    <property type="entry name" value="FAD-bd_PCMH"/>
</dbReference>
<dbReference type="InterPro" id="IPR005107">
    <property type="entry name" value="CO_DH_flav_C"/>
</dbReference>
<dbReference type="SUPFAM" id="SSF55447">
    <property type="entry name" value="CO dehydrogenase flavoprotein C-terminal domain-like"/>
    <property type="match status" value="1"/>
</dbReference>
<dbReference type="PROSITE" id="PS51387">
    <property type="entry name" value="FAD_PCMH"/>
    <property type="match status" value="1"/>
</dbReference>
<dbReference type="InterPro" id="IPR036318">
    <property type="entry name" value="FAD-bd_PCMH-like_sf"/>
</dbReference>
<dbReference type="RefSeq" id="WP_209812711.1">
    <property type="nucleotide sequence ID" value="NZ_JAGGKT010000026.1"/>
</dbReference>
<name>A0ABS4GWS6_9BACL</name>
<dbReference type="PANTHER" id="PTHR42659">
    <property type="entry name" value="XANTHINE DEHYDROGENASE SUBUNIT C-RELATED"/>
    <property type="match status" value="1"/>
</dbReference>
<dbReference type="Gene3D" id="3.30.390.50">
    <property type="entry name" value="CO dehydrogenase flavoprotein, C-terminal domain"/>
    <property type="match status" value="1"/>
</dbReference>
<evidence type="ECO:0000313" key="4">
    <source>
        <dbReference type="EMBL" id="MBP1934724.1"/>
    </source>
</evidence>
<keyword evidence="5" id="KW-1185">Reference proteome</keyword>
<dbReference type="InterPro" id="IPR002346">
    <property type="entry name" value="Mopterin_DH_FAD-bd"/>
</dbReference>
<dbReference type="InterPro" id="IPR016169">
    <property type="entry name" value="FAD-bd_PCMH_sub2"/>
</dbReference>
<dbReference type="SUPFAM" id="SSF56176">
    <property type="entry name" value="FAD-binding/transporter-associated domain-like"/>
    <property type="match status" value="1"/>
</dbReference>
<keyword evidence="1" id="KW-0285">Flavoprotein</keyword>
<evidence type="ECO:0000259" key="3">
    <source>
        <dbReference type="PROSITE" id="PS51387"/>
    </source>
</evidence>
<dbReference type="SMART" id="SM01092">
    <property type="entry name" value="CO_deh_flav_C"/>
    <property type="match status" value="1"/>
</dbReference>
<dbReference type="InterPro" id="IPR036683">
    <property type="entry name" value="CO_DH_flav_C_dom_sf"/>
</dbReference>
<keyword evidence="2" id="KW-0560">Oxidoreductase</keyword>
<comment type="caution">
    <text evidence="4">The sequence shown here is derived from an EMBL/GenBank/DDBJ whole genome shotgun (WGS) entry which is preliminary data.</text>
</comment>
<sequence length="283" mass="31462">MVMGTVLSYRLASLEETIAQLSREDCQIMAGGTDLMVQHKSPMGAPARFDKPVMFIDHLKELKQIDQVNQDLHIGACCTYTEILEHPLIPNIFKVAIKQIAAPAIRNRGTLGGNICNASPAGDTLPLLYIFNAQIRLRSSKGERVVGIQDFILGPRRVDRLREEILTEIILPEMLADRIVFEKVANRRADAIAKISFAGSMRLEGGRVGEARFAFGAVGPTIVRSLDIEQKLKGEAFPLDPKVVDGVVAYFDRIITPIDDHRSTAAYRKTVALRLLRHFLETM</sequence>
<dbReference type="InterPro" id="IPR051312">
    <property type="entry name" value="Diverse_Substr_Oxidored"/>
</dbReference>
<proteinExistence type="predicted"/>